<keyword evidence="3" id="KW-0238">DNA-binding</keyword>
<feature type="domain" description="BHLH" evidence="7">
    <location>
        <begin position="84"/>
        <end position="133"/>
    </location>
</feature>
<evidence type="ECO:0000256" key="4">
    <source>
        <dbReference type="ARBA" id="ARBA00023163"/>
    </source>
</evidence>
<comment type="caution">
    <text evidence="8">The sequence shown here is derived from an EMBL/GenBank/DDBJ whole genome shotgun (WGS) entry which is preliminary data.</text>
</comment>
<evidence type="ECO:0000313" key="9">
    <source>
        <dbReference type="Proteomes" id="UP000824890"/>
    </source>
</evidence>
<sequence>MDNFFLDSICEEEDIFWDLIAGDVSGNADNTVSVLNRSAFRSYVTDTEQTMVSSSSSVNVNKRMLNLLRKIWEEKKNALAPEKERCRQHMMKERTRRMKQKQSYLALHSLLPFATKNDKNSIVEKAVDQIGKLDEYKKELERRMNVLEAKSATDHDKMTGTKTRFSLQEPLSGIDSMVEILQCLKSMGTKLKTVQANFSPHEFSATMNIETQVYVHFIFFPRYEERRWKREWREDSKKLNGSSSFSQKLRVSKTTEFL</sequence>
<comment type="subcellular location">
    <subcellularLocation>
        <location evidence="1">Nucleus</location>
    </subcellularLocation>
</comment>
<keyword evidence="6" id="KW-0175">Coiled coil</keyword>
<dbReference type="PROSITE" id="PS50888">
    <property type="entry name" value="BHLH"/>
    <property type="match status" value="1"/>
</dbReference>
<evidence type="ECO:0000256" key="5">
    <source>
        <dbReference type="ARBA" id="ARBA00023242"/>
    </source>
</evidence>
<proteinExistence type="predicted"/>
<dbReference type="SUPFAM" id="SSF47459">
    <property type="entry name" value="HLH, helix-loop-helix DNA-binding domain"/>
    <property type="match status" value="1"/>
</dbReference>
<organism evidence="8 9">
    <name type="scientific">Brassica napus</name>
    <name type="common">Rape</name>
    <dbReference type="NCBI Taxonomy" id="3708"/>
    <lineage>
        <taxon>Eukaryota</taxon>
        <taxon>Viridiplantae</taxon>
        <taxon>Streptophyta</taxon>
        <taxon>Embryophyta</taxon>
        <taxon>Tracheophyta</taxon>
        <taxon>Spermatophyta</taxon>
        <taxon>Magnoliopsida</taxon>
        <taxon>eudicotyledons</taxon>
        <taxon>Gunneridae</taxon>
        <taxon>Pentapetalae</taxon>
        <taxon>rosids</taxon>
        <taxon>malvids</taxon>
        <taxon>Brassicales</taxon>
        <taxon>Brassicaceae</taxon>
        <taxon>Brassiceae</taxon>
        <taxon>Brassica</taxon>
    </lineage>
</organism>
<feature type="non-terminal residue" evidence="8">
    <location>
        <position position="258"/>
    </location>
</feature>
<keyword evidence="5" id="KW-0539">Nucleus</keyword>
<reference evidence="8 9" key="1">
    <citation type="submission" date="2021-05" db="EMBL/GenBank/DDBJ databases">
        <title>Genome Assembly of Synthetic Allotetraploid Brassica napus Reveals Homoeologous Exchanges between Subgenomes.</title>
        <authorList>
            <person name="Davis J.T."/>
        </authorList>
    </citation>
    <scope>NUCLEOTIDE SEQUENCE [LARGE SCALE GENOMIC DNA]</scope>
    <source>
        <strain evidence="9">cv. Da-Ae</strain>
        <tissue evidence="8">Seedling</tissue>
    </source>
</reference>
<dbReference type="InterPro" id="IPR036638">
    <property type="entry name" value="HLH_DNA-bd_sf"/>
</dbReference>
<evidence type="ECO:0000256" key="1">
    <source>
        <dbReference type="ARBA" id="ARBA00004123"/>
    </source>
</evidence>
<evidence type="ECO:0000313" key="8">
    <source>
        <dbReference type="EMBL" id="KAH0857939.1"/>
    </source>
</evidence>
<dbReference type="Proteomes" id="UP000824890">
    <property type="component" value="Unassembled WGS sequence"/>
</dbReference>
<evidence type="ECO:0000256" key="3">
    <source>
        <dbReference type="ARBA" id="ARBA00023125"/>
    </source>
</evidence>
<accession>A0ABQ7XR40</accession>
<dbReference type="PANTHER" id="PTHR46665:SF6">
    <property type="entry name" value="TRANSCRIPTION FACTOR BHLH92"/>
    <property type="match status" value="1"/>
</dbReference>
<dbReference type="InterPro" id="IPR044658">
    <property type="entry name" value="bHLH92/bHLH041-like"/>
</dbReference>
<dbReference type="Gene3D" id="4.10.280.10">
    <property type="entry name" value="Helix-loop-helix DNA-binding domain"/>
    <property type="match status" value="1"/>
</dbReference>
<dbReference type="InterPro" id="IPR011598">
    <property type="entry name" value="bHLH_dom"/>
</dbReference>
<evidence type="ECO:0000256" key="2">
    <source>
        <dbReference type="ARBA" id="ARBA00023015"/>
    </source>
</evidence>
<dbReference type="InterPro" id="IPR045239">
    <property type="entry name" value="bHLH95_bHLH"/>
</dbReference>
<evidence type="ECO:0000259" key="7">
    <source>
        <dbReference type="PROSITE" id="PS50888"/>
    </source>
</evidence>
<protein>
    <recommendedName>
        <fullName evidence="7">BHLH domain-containing protein</fullName>
    </recommendedName>
</protein>
<dbReference type="EMBL" id="JAGKQM010000019">
    <property type="protein sequence ID" value="KAH0857939.1"/>
    <property type="molecule type" value="Genomic_DNA"/>
</dbReference>
<name>A0ABQ7XR40_BRANA</name>
<dbReference type="CDD" id="cd11393">
    <property type="entry name" value="bHLH_AtbHLH_like"/>
    <property type="match status" value="1"/>
</dbReference>
<gene>
    <name evidence="8" type="ORF">HID58_086200</name>
</gene>
<evidence type="ECO:0000256" key="6">
    <source>
        <dbReference type="SAM" id="Coils"/>
    </source>
</evidence>
<keyword evidence="9" id="KW-1185">Reference proteome</keyword>
<dbReference type="Pfam" id="PF00010">
    <property type="entry name" value="HLH"/>
    <property type="match status" value="1"/>
</dbReference>
<feature type="coiled-coil region" evidence="6">
    <location>
        <begin position="123"/>
        <end position="150"/>
    </location>
</feature>
<dbReference type="PANTHER" id="PTHR46665">
    <property type="entry name" value="TRANSCRIPTION FACTOR BHLH041-RELATED-RELATED"/>
    <property type="match status" value="1"/>
</dbReference>
<keyword evidence="4" id="KW-0804">Transcription</keyword>
<keyword evidence="2" id="KW-0805">Transcription regulation</keyword>